<dbReference type="InterPro" id="IPR030389">
    <property type="entry name" value="G_FEOB_dom"/>
</dbReference>
<dbReference type="InterPro" id="IPR027417">
    <property type="entry name" value="P-loop_NTPase"/>
</dbReference>
<dbReference type="GO" id="GO:0015093">
    <property type="term" value="F:ferrous iron transmembrane transporter activity"/>
    <property type="evidence" value="ECO:0007669"/>
    <property type="project" value="TreeGrafter"/>
</dbReference>
<reference evidence="2 3" key="1">
    <citation type="submission" date="2014-09" db="EMBL/GenBank/DDBJ databases">
        <authorList>
            <person name="Hornung B.V."/>
        </authorList>
    </citation>
    <scope>NUCLEOTIDE SEQUENCE [LARGE SCALE GENOMIC DNA]</scope>
    <source>
        <strain evidence="2 3">FRIFI</strain>
    </source>
</reference>
<evidence type="ECO:0000313" key="3">
    <source>
        <dbReference type="Proteomes" id="UP000245695"/>
    </source>
</evidence>
<dbReference type="PRINTS" id="PR00326">
    <property type="entry name" value="GTP1OBG"/>
</dbReference>
<dbReference type="RefSeq" id="WP_330383726.1">
    <property type="nucleotide sequence ID" value="NZ_FJTZ01000012.1"/>
</dbReference>
<protein>
    <submittedName>
        <fullName evidence="2">Ferrous iron transport protein B</fullName>
    </submittedName>
</protein>
<dbReference type="PANTHER" id="PTHR43185:SF1">
    <property type="entry name" value="FE(2+) TRANSPORTER FEOB"/>
    <property type="match status" value="1"/>
</dbReference>
<dbReference type="Proteomes" id="UP000245695">
    <property type="component" value="Chromosome 1"/>
</dbReference>
<dbReference type="KEGG" id="rhom:FRIFI_1728"/>
<evidence type="ECO:0000313" key="2">
    <source>
        <dbReference type="EMBL" id="CEI73261.1"/>
    </source>
</evidence>
<dbReference type="PROSITE" id="PS51711">
    <property type="entry name" value="G_FEOB"/>
    <property type="match status" value="1"/>
</dbReference>
<keyword evidence="3" id="KW-1185">Reference proteome</keyword>
<feature type="domain" description="FeoB-type G" evidence="1">
    <location>
        <begin position="1"/>
        <end position="42"/>
    </location>
</feature>
<accession>A0A2P2BSB1</accession>
<proteinExistence type="predicted"/>
<dbReference type="PANTHER" id="PTHR43185">
    <property type="entry name" value="FERROUS IRON TRANSPORT PROTEIN B"/>
    <property type="match status" value="1"/>
</dbReference>
<name>A0A2P2BSB1_9FIRM</name>
<dbReference type="SUPFAM" id="SSF52540">
    <property type="entry name" value="P-loop containing nucleoside triphosphate hydrolases"/>
    <property type="match status" value="1"/>
</dbReference>
<sequence>MISVALLGNPNVGKTTLFNGLTGLKQRVGNWPGVTIEKNRGI</sequence>
<dbReference type="EMBL" id="LN650648">
    <property type="protein sequence ID" value="CEI73261.1"/>
    <property type="molecule type" value="Genomic_DNA"/>
</dbReference>
<gene>
    <name evidence="2" type="ORF">FRIFI_1728</name>
</gene>
<organism evidence="2 3">
    <name type="scientific">Romboutsia hominis</name>
    <dbReference type="NCBI Taxonomy" id="1507512"/>
    <lineage>
        <taxon>Bacteria</taxon>
        <taxon>Bacillati</taxon>
        <taxon>Bacillota</taxon>
        <taxon>Clostridia</taxon>
        <taxon>Peptostreptococcales</taxon>
        <taxon>Peptostreptococcaceae</taxon>
        <taxon>Romboutsia</taxon>
    </lineage>
</organism>
<dbReference type="InterPro" id="IPR006073">
    <property type="entry name" value="GTP-bd"/>
</dbReference>
<dbReference type="GO" id="GO:0005525">
    <property type="term" value="F:GTP binding"/>
    <property type="evidence" value="ECO:0007669"/>
    <property type="project" value="InterPro"/>
</dbReference>
<evidence type="ECO:0000259" key="1">
    <source>
        <dbReference type="PROSITE" id="PS51711"/>
    </source>
</evidence>
<dbReference type="InterPro" id="IPR050860">
    <property type="entry name" value="FeoB_GTPase"/>
</dbReference>
<dbReference type="GO" id="GO:0005886">
    <property type="term" value="C:plasma membrane"/>
    <property type="evidence" value="ECO:0007669"/>
    <property type="project" value="TreeGrafter"/>
</dbReference>
<dbReference type="Gene3D" id="3.40.50.300">
    <property type="entry name" value="P-loop containing nucleotide triphosphate hydrolases"/>
    <property type="match status" value="1"/>
</dbReference>
<dbReference type="Pfam" id="PF02421">
    <property type="entry name" value="FeoB_N"/>
    <property type="match status" value="1"/>
</dbReference>
<dbReference type="AlphaFoldDB" id="A0A2P2BSB1"/>